<evidence type="ECO:0000256" key="1">
    <source>
        <dbReference type="SAM" id="Phobius"/>
    </source>
</evidence>
<dbReference type="RefSeq" id="WP_034974385.1">
    <property type="nucleotide sequence ID" value="NZ_FOFI01000004.1"/>
</dbReference>
<dbReference type="eggNOG" id="ENOG5033MXW">
    <property type="taxonomic scope" value="Bacteria"/>
</dbReference>
<feature type="transmembrane region" description="Helical" evidence="1">
    <location>
        <begin position="117"/>
        <end position="138"/>
    </location>
</feature>
<reference evidence="2 3" key="1">
    <citation type="submission" date="2014-07" db="EMBL/GenBank/DDBJ databases">
        <title>Epilithonimonas lactis LMG 22401 Genome.</title>
        <authorList>
            <person name="Pipes S.E."/>
            <person name="Stropko S.J."/>
        </authorList>
    </citation>
    <scope>NUCLEOTIDE SEQUENCE [LARGE SCALE GENOMIC DNA]</scope>
    <source>
        <strain evidence="2 3">LMG 24401</strain>
    </source>
</reference>
<accession>A0A085BJ54</accession>
<keyword evidence="3" id="KW-1185">Reference proteome</keyword>
<keyword evidence="1" id="KW-1133">Transmembrane helix</keyword>
<dbReference type="OrthoDB" id="1454074at2"/>
<dbReference type="Proteomes" id="UP000028623">
    <property type="component" value="Unassembled WGS sequence"/>
</dbReference>
<name>A0A085BJ54_9FLAO</name>
<dbReference type="AlphaFoldDB" id="A0A085BJ54"/>
<sequence>MRRIKKSSALKSKQMMNNNIFQFLDMTQLFILQYILKILNGLSALSFCAIDFNHDEDELMTTVLLMGAAFAFFALIIGVAVVIIVSTILFFLISGGLISASVLVGFQQRSASKGFKTFFILLCSLGTSVISVIFFWVLNSANDWWTVEVALFAGLLVGIFCGWLLGLLIFHAFRKVVLFLKKKFENRGNQKSIP</sequence>
<evidence type="ECO:0000313" key="3">
    <source>
        <dbReference type="Proteomes" id="UP000028623"/>
    </source>
</evidence>
<organism evidence="2 3">
    <name type="scientific">Epilithonimonas lactis</name>
    <dbReference type="NCBI Taxonomy" id="421072"/>
    <lineage>
        <taxon>Bacteria</taxon>
        <taxon>Pseudomonadati</taxon>
        <taxon>Bacteroidota</taxon>
        <taxon>Flavobacteriia</taxon>
        <taxon>Flavobacteriales</taxon>
        <taxon>Weeksellaceae</taxon>
        <taxon>Chryseobacterium group</taxon>
        <taxon>Epilithonimonas</taxon>
    </lineage>
</organism>
<gene>
    <name evidence="2" type="ORF">IO89_05405</name>
</gene>
<protein>
    <submittedName>
        <fullName evidence="2">Uncharacterized protein</fullName>
    </submittedName>
</protein>
<feature type="transmembrane region" description="Helical" evidence="1">
    <location>
        <begin position="72"/>
        <end position="105"/>
    </location>
</feature>
<keyword evidence="1" id="KW-0472">Membrane</keyword>
<comment type="caution">
    <text evidence="2">The sequence shown here is derived from an EMBL/GenBank/DDBJ whole genome shotgun (WGS) entry which is preliminary data.</text>
</comment>
<evidence type="ECO:0000313" key="2">
    <source>
        <dbReference type="EMBL" id="KFC22499.1"/>
    </source>
</evidence>
<proteinExistence type="predicted"/>
<feature type="transmembrane region" description="Helical" evidence="1">
    <location>
        <begin position="150"/>
        <end position="173"/>
    </location>
</feature>
<dbReference type="EMBL" id="JPLY01000002">
    <property type="protein sequence ID" value="KFC22499.1"/>
    <property type="molecule type" value="Genomic_DNA"/>
</dbReference>
<keyword evidence="1" id="KW-0812">Transmembrane</keyword>